<gene>
    <name evidence="2" type="ORF">PXEA_LOCUS25237</name>
</gene>
<name>A0A448X9U3_9PLAT</name>
<dbReference type="Gene3D" id="2.130.10.10">
    <property type="entry name" value="YVTN repeat-like/Quinoprotein amine dehydrogenase"/>
    <property type="match status" value="1"/>
</dbReference>
<dbReference type="EMBL" id="CAAALY010126627">
    <property type="protein sequence ID" value="VEL31797.1"/>
    <property type="molecule type" value="Genomic_DNA"/>
</dbReference>
<comment type="caution">
    <text evidence="2">The sequence shown here is derived from an EMBL/GenBank/DDBJ whole genome shotgun (WGS) entry which is preliminary data.</text>
</comment>
<proteinExistence type="predicted"/>
<dbReference type="InterPro" id="IPR015943">
    <property type="entry name" value="WD40/YVTN_repeat-like_dom_sf"/>
</dbReference>
<keyword evidence="3" id="KW-1185">Reference proteome</keyword>
<dbReference type="PANTHER" id="PTHR19855:SF11">
    <property type="entry name" value="RIBOSOME BIOGENESIS PROTEIN WDR12"/>
    <property type="match status" value="1"/>
</dbReference>
<dbReference type="SUPFAM" id="SSF50978">
    <property type="entry name" value="WD40 repeat-like"/>
    <property type="match status" value="1"/>
</dbReference>
<dbReference type="PROSITE" id="PS50082">
    <property type="entry name" value="WD_REPEATS_2"/>
    <property type="match status" value="1"/>
</dbReference>
<keyword evidence="1" id="KW-0853">WD repeat</keyword>
<organism evidence="2 3">
    <name type="scientific">Protopolystoma xenopodis</name>
    <dbReference type="NCBI Taxonomy" id="117903"/>
    <lineage>
        <taxon>Eukaryota</taxon>
        <taxon>Metazoa</taxon>
        <taxon>Spiralia</taxon>
        <taxon>Lophotrochozoa</taxon>
        <taxon>Platyhelminthes</taxon>
        <taxon>Monogenea</taxon>
        <taxon>Polyopisthocotylea</taxon>
        <taxon>Polystomatidea</taxon>
        <taxon>Polystomatidae</taxon>
        <taxon>Protopolystoma</taxon>
    </lineage>
</organism>
<reference evidence="2" key="1">
    <citation type="submission" date="2018-11" db="EMBL/GenBank/DDBJ databases">
        <authorList>
            <consortium name="Pathogen Informatics"/>
        </authorList>
    </citation>
    <scope>NUCLEOTIDE SEQUENCE</scope>
</reference>
<feature type="repeat" description="WD" evidence="1">
    <location>
        <begin position="18"/>
        <end position="40"/>
    </location>
</feature>
<evidence type="ECO:0000256" key="1">
    <source>
        <dbReference type="PROSITE-ProRule" id="PRU00221"/>
    </source>
</evidence>
<dbReference type="InterPro" id="IPR001680">
    <property type="entry name" value="WD40_rpt"/>
</dbReference>
<sequence length="76" mass="8206">MPNQSGDTTVGAVSATQLVSASWDHSLRLWDVETGAELRLVMANHALQEARAAPQGILTAASDNRVRIYDLRADSE</sequence>
<dbReference type="InterPro" id="IPR036322">
    <property type="entry name" value="WD40_repeat_dom_sf"/>
</dbReference>
<accession>A0A448X9U3</accession>
<dbReference type="PANTHER" id="PTHR19855">
    <property type="entry name" value="WD40 REPEAT PROTEIN 12, 37"/>
    <property type="match status" value="1"/>
</dbReference>
<evidence type="ECO:0000313" key="3">
    <source>
        <dbReference type="Proteomes" id="UP000784294"/>
    </source>
</evidence>
<dbReference type="AlphaFoldDB" id="A0A448X9U3"/>
<dbReference type="OrthoDB" id="10251381at2759"/>
<protein>
    <submittedName>
        <fullName evidence="2">Uncharacterized protein</fullName>
    </submittedName>
</protein>
<dbReference type="Proteomes" id="UP000784294">
    <property type="component" value="Unassembled WGS sequence"/>
</dbReference>
<dbReference type="Pfam" id="PF00400">
    <property type="entry name" value="WD40"/>
    <property type="match status" value="1"/>
</dbReference>
<evidence type="ECO:0000313" key="2">
    <source>
        <dbReference type="EMBL" id="VEL31797.1"/>
    </source>
</evidence>